<dbReference type="PANTHER" id="PTHR24223:SF453">
    <property type="entry name" value="ABC TRANSPORTER"/>
    <property type="match status" value="1"/>
</dbReference>
<feature type="compositionally biased region" description="Low complexity" evidence="8">
    <location>
        <begin position="77"/>
        <end position="118"/>
    </location>
</feature>
<dbReference type="Gene3D" id="1.20.1560.10">
    <property type="entry name" value="ABC transporter type 1, transmembrane domain"/>
    <property type="match status" value="1"/>
</dbReference>
<keyword evidence="12" id="KW-1185">Reference proteome</keyword>
<dbReference type="InterPro" id="IPR044746">
    <property type="entry name" value="ABCC_6TM_D1"/>
</dbReference>
<dbReference type="Pfam" id="PF00664">
    <property type="entry name" value="ABC_membrane"/>
    <property type="match status" value="1"/>
</dbReference>
<feature type="compositionally biased region" description="Low complexity" evidence="8">
    <location>
        <begin position="555"/>
        <end position="565"/>
    </location>
</feature>
<feature type="transmembrane region" description="Helical" evidence="9">
    <location>
        <begin position="292"/>
        <end position="314"/>
    </location>
</feature>
<feature type="domain" description="ABC transmembrane type-1" evidence="10">
    <location>
        <begin position="174"/>
        <end position="414"/>
    </location>
</feature>
<organism evidence="11 12">
    <name type="scientific">Astrephomene gubernaculifera</name>
    <dbReference type="NCBI Taxonomy" id="47775"/>
    <lineage>
        <taxon>Eukaryota</taxon>
        <taxon>Viridiplantae</taxon>
        <taxon>Chlorophyta</taxon>
        <taxon>core chlorophytes</taxon>
        <taxon>Chlorophyceae</taxon>
        <taxon>CS clade</taxon>
        <taxon>Chlamydomonadales</taxon>
        <taxon>Astrephomenaceae</taxon>
        <taxon>Astrephomene</taxon>
    </lineage>
</organism>
<gene>
    <name evidence="11" type="ORF">Agub_g2175</name>
</gene>
<feature type="transmembrane region" description="Helical" evidence="9">
    <location>
        <begin position="190"/>
        <end position="213"/>
    </location>
</feature>
<feature type="compositionally biased region" description="Low complexity" evidence="8">
    <location>
        <begin position="455"/>
        <end position="481"/>
    </location>
</feature>
<feature type="region of interest" description="Disordered" evidence="8">
    <location>
        <begin position="77"/>
        <end position="131"/>
    </location>
</feature>
<feature type="region of interest" description="Disordered" evidence="8">
    <location>
        <begin position="447"/>
        <end position="520"/>
    </location>
</feature>
<dbReference type="SUPFAM" id="SSF90123">
    <property type="entry name" value="ABC transporter transmembrane region"/>
    <property type="match status" value="1"/>
</dbReference>
<dbReference type="GO" id="GO:0005524">
    <property type="term" value="F:ATP binding"/>
    <property type="evidence" value="ECO:0007669"/>
    <property type="project" value="UniProtKB-KW"/>
</dbReference>
<keyword evidence="3 9" id="KW-0812">Transmembrane</keyword>
<name>A0AAD3DHU2_9CHLO</name>
<feature type="region of interest" description="Disordered" evidence="8">
    <location>
        <begin position="548"/>
        <end position="618"/>
    </location>
</feature>
<accession>A0AAD3DHU2</accession>
<evidence type="ECO:0000259" key="10">
    <source>
        <dbReference type="PROSITE" id="PS50929"/>
    </source>
</evidence>
<dbReference type="GO" id="GO:0140359">
    <property type="term" value="F:ABC-type transporter activity"/>
    <property type="evidence" value="ECO:0007669"/>
    <property type="project" value="InterPro"/>
</dbReference>
<evidence type="ECO:0000256" key="3">
    <source>
        <dbReference type="ARBA" id="ARBA00022692"/>
    </source>
</evidence>
<keyword evidence="6 9" id="KW-1133">Transmembrane helix</keyword>
<comment type="subcellular location">
    <subcellularLocation>
        <location evidence="1">Membrane</location>
        <topology evidence="1">Multi-pass membrane protein</topology>
    </subcellularLocation>
</comment>
<comment type="caution">
    <text evidence="11">The sequence shown here is derived from an EMBL/GenBank/DDBJ whole genome shotgun (WGS) entry which is preliminary data.</text>
</comment>
<keyword evidence="7 9" id="KW-0472">Membrane</keyword>
<evidence type="ECO:0000256" key="6">
    <source>
        <dbReference type="ARBA" id="ARBA00022989"/>
    </source>
</evidence>
<keyword evidence="4" id="KW-0547">Nucleotide-binding</keyword>
<proteinExistence type="predicted"/>
<dbReference type="CDD" id="cd18579">
    <property type="entry name" value="ABC_6TM_ABCC_D1"/>
    <property type="match status" value="1"/>
</dbReference>
<evidence type="ECO:0000256" key="9">
    <source>
        <dbReference type="SAM" id="Phobius"/>
    </source>
</evidence>
<sequence>MTIASGPAEPLRAKGYAEVSWVSRLFFSYVEPLLDRAARLPIEENDVEWLTSSSDQAQTLAVEFERTYERVKAEYSSPSSLSPSINITDSPSISSNNNNSHNSATHSSTVEGSPKQQPHQPPPQPPRRRPWTTLTGITLLRLYWRPMLLESLWVLVEVGQRLGTPVALRQFLFWLQAYAAGTPQPEWKGWVWAVVLGACGCSMVVIHHQLFWIGMRSGFRMRQQAIAAIHSKVLRLNSAAVGALSTGHVVNLVSNDVRRFDDVMPFWIFLWAAPLELCMVLLMVSLELDFPSALAGVASSLAMIPLQSGLVRYIGGLRRNTARCTDERVRLAGEVVEGALAMKMLGWEDPFAAALRDIRGRETHYSRRTQRIRGVNFALQFAITPIVSFVTFAVYRARSGTLHVASVFYALSLLSLPKLYMVNFFVLAVQFLTELRISLQRIDAFLSTPEPPRPAQQQQYQQQQQQQQQSQQQPQQPQQAEQRQDSRPTEQQQQHQEALGGQPDSAGCDGDTDSSLPDGYVAMGGADYDWSRPFGRDEVLVIDTHGTALGGSGGRAAAVAASGNSKSGGGRKSEERTKAEVAAGKGGSGGSNGEHTSPHGDASNGGGSSHEVHDSGIG</sequence>
<feature type="transmembrane region" description="Helical" evidence="9">
    <location>
        <begin position="266"/>
        <end position="286"/>
    </location>
</feature>
<keyword evidence="2" id="KW-0813">Transport</keyword>
<dbReference type="EMBL" id="BMAR01000001">
    <property type="protein sequence ID" value="GFR41484.1"/>
    <property type="molecule type" value="Genomic_DNA"/>
</dbReference>
<feature type="non-terminal residue" evidence="11">
    <location>
        <position position="1"/>
    </location>
</feature>
<dbReference type="InterPro" id="IPR036640">
    <property type="entry name" value="ABC1_TM_sf"/>
</dbReference>
<reference evidence="11 12" key="1">
    <citation type="journal article" date="2021" name="Sci. Rep.">
        <title>Genome sequencing of the multicellular alga Astrephomene provides insights into convergent evolution of germ-soma differentiation.</title>
        <authorList>
            <person name="Yamashita S."/>
            <person name="Yamamoto K."/>
            <person name="Matsuzaki R."/>
            <person name="Suzuki S."/>
            <person name="Yamaguchi H."/>
            <person name="Hirooka S."/>
            <person name="Minakuchi Y."/>
            <person name="Miyagishima S."/>
            <person name="Kawachi M."/>
            <person name="Toyoda A."/>
            <person name="Nozaki H."/>
        </authorList>
    </citation>
    <scope>NUCLEOTIDE SEQUENCE [LARGE SCALE GENOMIC DNA]</scope>
    <source>
        <strain evidence="11 12">NIES-4017</strain>
    </source>
</reference>
<feature type="transmembrane region" description="Helical" evidence="9">
    <location>
        <begin position="377"/>
        <end position="395"/>
    </location>
</feature>
<dbReference type="Proteomes" id="UP001054857">
    <property type="component" value="Unassembled WGS sequence"/>
</dbReference>
<dbReference type="AlphaFoldDB" id="A0AAD3DHU2"/>
<feature type="transmembrane region" description="Helical" evidence="9">
    <location>
        <begin position="407"/>
        <end position="432"/>
    </location>
</feature>
<evidence type="ECO:0000256" key="5">
    <source>
        <dbReference type="ARBA" id="ARBA00022840"/>
    </source>
</evidence>
<dbReference type="PROSITE" id="PS50929">
    <property type="entry name" value="ABC_TM1F"/>
    <property type="match status" value="1"/>
</dbReference>
<evidence type="ECO:0000256" key="8">
    <source>
        <dbReference type="SAM" id="MobiDB-lite"/>
    </source>
</evidence>
<dbReference type="PANTHER" id="PTHR24223">
    <property type="entry name" value="ATP-BINDING CASSETTE SUB-FAMILY C"/>
    <property type="match status" value="1"/>
</dbReference>
<keyword evidence="5" id="KW-0067">ATP-binding</keyword>
<protein>
    <recommendedName>
        <fullName evidence="10">ABC transmembrane type-1 domain-containing protein</fullName>
    </recommendedName>
</protein>
<evidence type="ECO:0000313" key="11">
    <source>
        <dbReference type="EMBL" id="GFR41484.1"/>
    </source>
</evidence>
<evidence type="ECO:0000256" key="2">
    <source>
        <dbReference type="ARBA" id="ARBA00022448"/>
    </source>
</evidence>
<evidence type="ECO:0000313" key="12">
    <source>
        <dbReference type="Proteomes" id="UP001054857"/>
    </source>
</evidence>
<evidence type="ECO:0000256" key="1">
    <source>
        <dbReference type="ARBA" id="ARBA00004141"/>
    </source>
</evidence>
<dbReference type="InterPro" id="IPR050173">
    <property type="entry name" value="ABC_transporter_C-like"/>
</dbReference>
<dbReference type="InterPro" id="IPR011527">
    <property type="entry name" value="ABC1_TM_dom"/>
</dbReference>
<evidence type="ECO:0000256" key="4">
    <source>
        <dbReference type="ARBA" id="ARBA00022741"/>
    </source>
</evidence>
<evidence type="ECO:0000256" key="7">
    <source>
        <dbReference type="ARBA" id="ARBA00023136"/>
    </source>
</evidence>
<dbReference type="GO" id="GO:0016020">
    <property type="term" value="C:membrane"/>
    <property type="evidence" value="ECO:0007669"/>
    <property type="project" value="UniProtKB-SubCell"/>
</dbReference>